<evidence type="ECO:0000313" key="25">
    <source>
        <dbReference type="EMBL" id="KPJ49736.1"/>
    </source>
</evidence>
<dbReference type="PRINTS" id="PR00870">
    <property type="entry name" value="DNAPOLXBETA"/>
</dbReference>
<keyword evidence="13" id="KW-0239">DNA-directed DNA polymerase</keyword>
<evidence type="ECO:0000256" key="1">
    <source>
        <dbReference type="ARBA" id="ARBA00001946"/>
    </source>
</evidence>
<dbReference type="InterPro" id="IPR047967">
    <property type="entry name" value="PolX_PHP"/>
</dbReference>
<comment type="catalytic activity">
    <reaction evidence="21">
        <text>DNA(n) + a 2'-deoxyribonucleoside 5'-triphosphate = DNA(n+1) + diphosphate</text>
        <dbReference type="Rhea" id="RHEA:22508"/>
        <dbReference type="Rhea" id="RHEA-COMP:17339"/>
        <dbReference type="Rhea" id="RHEA-COMP:17340"/>
        <dbReference type="ChEBI" id="CHEBI:33019"/>
        <dbReference type="ChEBI" id="CHEBI:61560"/>
        <dbReference type="ChEBI" id="CHEBI:173112"/>
        <dbReference type="EC" id="2.7.7.7"/>
    </reaction>
</comment>
<evidence type="ECO:0000256" key="11">
    <source>
        <dbReference type="ARBA" id="ARBA00022763"/>
    </source>
</evidence>
<gene>
    <name evidence="25" type="ORF">AMJ40_04805</name>
</gene>
<dbReference type="SMART" id="SM00483">
    <property type="entry name" value="POLXc"/>
    <property type="match status" value="1"/>
</dbReference>
<feature type="domain" description="Polymerase/histidinol phosphatase N-terminal" evidence="23">
    <location>
        <begin position="337"/>
        <end position="416"/>
    </location>
</feature>
<dbReference type="InterPro" id="IPR016195">
    <property type="entry name" value="Pol/histidinol_Pase-like"/>
</dbReference>
<dbReference type="EC" id="2.7.7.7" evidence="3"/>
<keyword evidence="10" id="KW-0235">DNA replication</keyword>
<dbReference type="Gene3D" id="1.10.150.20">
    <property type="entry name" value="5' to 3' exonuclease, C-terminal subdomain"/>
    <property type="match status" value="1"/>
</dbReference>
<dbReference type="Gene3D" id="3.30.210.10">
    <property type="entry name" value="DNA polymerase, thumb domain"/>
    <property type="match status" value="1"/>
</dbReference>
<organism evidence="25 26">
    <name type="scientific">candidate division TA06 bacterium DG_26</name>
    <dbReference type="NCBI Taxonomy" id="1703771"/>
    <lineage>
        <taxon>Bacteria</taxon>
        <taxon>Bacteria division TA06</taxon>
    </lineage>
</organism>
<dbReference type="InterPro" id="IPR043519">
    <property type="entry name" value="NT_sf"/>
</dbReference>
<feature type="domain" description="Helix-hairpin-helix DNA-binding motif class 1" evidence="22">
    <location>
        <begin position="126"/>
        <end position="145"/>
    </location>
</feature>
<feature type="domain" description="Helix-hairpin-helix DNA-binding motif class 1" evidence="22">
    <location>
        <begin position="91"/>
        <end position="110"/>
    </location>
</feature>
<dbReference type="SUPFAM" id="SSF47802">
    <property type="entry name" value="DNA polymerase beta, N-terminal domain-like"/>
    <property type="match status" value="1"/>
</dbReference>
<dbReference type="Gene3D" id="3.30.460.10">
    <property type="entry name" value="Beta Polymerase, domain 2"/>
    <property type="match status" value="1"/>
</dbReference>
<dbReference type="SMART" id="SM00481">
    <property type="entry name" value="POLIIIAc"/>
    <property type="match status" value="1"/>
</dbReference>
<dbReference type="AlphaFoldDB" id="A0A0S7WHW9"/>
<dbReference type="Pfam" id="PF14791">
    <property type="entry name" value="DNA_pol_B_thumb"/>
    <property type="match status" value="1"/>
</dbReference>
<dbReference type="SUPFAM" id="SSF81301">
    <property type="entry name" value="Nucleotidyltransferase"/>
    <property type="match status" value="1"/>
</dbReference>
<dbReference type="GO" id="GO:0042578">
    <property type="term" value="F:phosphoric ester hydrolase activity"/>
    <property type="evidence" value="ECO:0007669"/>
    <property type="project" value="TreeGrafter"/>
</dbReference>
<comment type="catalytic activity">
    <reaction evidence="18">
        <text>2'-deoxyribonucleotide-(2'-deoxyribose 5'-phosphate)-2'-deoxyribonucleotide-DNA = a 3'-end 2'-deoxyribonucleotide-(2,3-dehydro-2,3-deoxyribose 5'-phosphate)-DNA + a 5'-end 5'-phospho-2'-deoxyribonucleoside-DNA + H(+)</text>
        <dbReference type="Rhea" id="RHEA:66592"/>
        <dbReference type="Rhea" id="RHEA-COMP:13180"/>
        <dbReference type="Rhea" id="RHEA-COMP:16897"/>
        <dbReference type="Rhea" id="RHEA-COMP:17067"/>
        <dbReference type="ChEBI" id="CHEBI:15378"/>
        <dbReference type="ChEBI" id="CHEBI:136412"/>
        <dbReference type="ChEBI" id="CHEBI:157695"/>
        <dbReference type="ChEBI" id="CHEBI:167181"/>
        <dbReference type="EC" id="4.2.99.18"/>
    </reaction>
</comment>
<dbReference type="GO" id="GO:0008270">
    <property type="term" value="F:zinc ion binding"/>
    <property type="evidence" value="ECO:0007669"/>
    <property type="project" value="TreeGrafter"/>
</dbReference>
<comment type="catalytic activity">
    <reaction evidence="19">
        <text>a 5'-end 2'-deoxyribose-2'-deoxyribonucleotide-DNA = (2E,4S)-4-hydroxypenten-2-al-5-phosphate + a 5'-end 5'-phospho-2'-deoxyribonucleoside-DNA + H(+)</text>
        <dbReference type="Rhea" id="RHEA:76255"/>
        <dbReference type="Rhea" id="RHEA-COMP:13180"/>
        <dbReference type="Rhea" id="RHEA-COMP:18657"/>
        <dbReference type="ChEBI" id="CHEBI:15378"/>
        <dbReference type="ChEBI" id="CHEBI:136412"/>
        <dbReference type="ChEBI" id="CHEBI:195194"/>
        <dbReference type="ChEBI" id="CHEBI:195195"/>
    </reaction>
</comment>
<keyword evidence="7" id="KW-0237">DNA synthesis</keyword>
<dbReference type="InterPro" id="IPR004013">
    <property type="entry name" value="PHP_dom"/>
</dbReference>
<dbReference type="InterPro" id="IPR003141">
    <property type="entry name" value="Pol/His_phosphatase_N"/>
</dbReference>
<dbReference type="SMART" id="SM00278">
    <property type="entry name" value="HhH1"/>
    <property type="match status" value="3"/>
</dbReference>
<evidence type="ECO:0000256" key="2">
    <source>
        <dbReference type="ARBA" id="ARBA00004496"/>
    </source>
</evidence>
<keyword evidence="12" id="KW-0832">Ubl conjugation</keyword>
<dbReference type="InterPro" id="IPR002008">
    <property type="entry name" value="DNA_pol_X_beta-like"/>
</dbReference>
<evidence type="ECO:0000256" key="4">
    <source>
        <dbReference type="ARBA" id="ARBA00012720"/>
    </source>
</evidence>
<evidence type="ECO:0000256" key="17">
    <source>
        <dbReference type="ARBA" id="ARBA00035726"/>
    </source>
</evidence>
<evidence type="ECO:0000259" key="23">
    <source>
        <dbReference type="SMART" id="SM00481"/>
    </source>
</evidence>
<dbReference type="CDD" id="cd00141">
    <property type="entry name" value="NT_POLXc"/>
    <property type="match status" value="1"/>
</dbReference>
<evidence type="ECO:0000256" key="10">
    <source>
        <dbReference type="ARBA" id="ARBA00022705"/>
    </source>
</evidence>
<dbReference type="PANTHER" id="PTHR36928">
    <property type="entry name" value="PHOSPHATASE YCDX-RELATED"/>
    <property type="match status" value="1"/>
</dbReference>
<dbReference type="CDD" id="cd07436">
    <property type="entry name" value="PHP_PolX"/>
    <property type="match status" value="1"/>
</dbReference>
<dbReference type="Gene3D" id="1.10.150.110">
    <property type="entry name" value="DNA polymerase beta, N-terminal domain-like"/>
    <property type="match status" value="1"/>
</dbReference>
<keyword evidence="9" id="KW-0548">Nucleotidyltransferase</keyword>
<dbReference type="InterPro" id="IPR002054">
    <property type="entry name" value="DNA-dir_DNA_pol_X"/>
</dbReference>
<dbReference type="InterPro" id="IPR029398">
    <property type="entry name" value="PolB_thumb"/>
</dbReference>
<keyword evidence="8" id="KW-0808">Transferase</keyword>
<keyword evidence="6" id="KW-0488">Methylation</keyword>
<feature type="domain" description="Helix-hairpin-helix DNA-binding motif class 1" evidence="22">
    <location>
        <begin position="51"/>
        <end position="70"/>
    </location>
</feature>
<dbReference type="SUPFAM" id="SSF89550">
    <property type="entry name" value="PHP domain-like"/>
    <property type="match status" value="1"/>
</dbReference>
<evidence type="ECO:0000256" key="3">
    <source>
        <dbReference type="ARBA" id="ARBA00012417"/>
    </source>
</evidence>
<dbReference type="InterPro" id="IPR022311">
    <property type="entry name" value="PolX-like"/>
</dbReference>
<evidence type="ECO:0000256" key="7">
    <source>
        <dbReference type="ARBA" id="ARBA00022634"/>
    </source>
</evidence>
<dbReference type="Pfam" id="PF14520">
    <property type="entry name" value="HHH_5"/>
    <property type="match status" value="1"/>
</dbReference>
<evidence type="ECO:0000256" key="8">
    <source>
        <dbReference type="ARBA" id="ARBA00022679"/>
    </source>
</evidence>
<accession>A0A0S7WHW9</accession>
<comment type="function">
    <text evidence="20">Repair polymerase that plays a key role in base-excision repair. During this process, the damaged base is excised by specific DNA glycosylases, the DNA backbone is nicked at the abasic site by an apurinic/apyrimidic (AP) endonuclease, and POLB removes 5'-deoxyribose-phosphate from the preincised AP site acting as a 5'-deoxyribose-phosphate lyase (5'-dRP lyase); through its DNA polymerase activity, it adds one nucleotide to the 3' end of the arising single-nucleotide gap. Conducts 'gap-filling' DNA synthesis in a stepwise distributive fashion rather than in a processive fashion as for other DNA polymerases. It is also able to cleave sugar-phosphate bonds 3' to an intact AP site, acting as an AP lyase.</text>
</comment>
<comment type="subcellular location">
    <subcellularLocation>
        <location evidence="2">Cytoplasm</location>
    </subcellularLocation>
</comment>
<keyword evidence="11" id="KW-0227">DNA damage</keyword>
<evidence type="ECO:0000256" key="18">
    <source>
        <dbReference type="ARBA" id="ARBA00044632"/>
    </source>
</evidence>
<dbReference type="Proteomes" id="UP000051124">
    <property type="component" value="Unassembled WGS sequence"/>
</dbReference>
<dbReference type="GO" id="GO:0005829">
    <property type="term" value="C:cytosol"/>
    <property type="evidence" value="ECO:0007669"/>
    <property type="project" value="TreeGrafter"/>
</dbReference>
<dbReference type="Pfam" id="PF02811">
    <property type="entry name" value="PHP"/>
    <property type="match status" value="1"/>
</dbReference>
<dbReference type="Pfam" id="PF14792">
    <property type="entry name" value="DNA_pol_B_palm"/>
    <property type="match status" value="1"/>
</dbReference>
<dbReference type="InterPro" id="IPR010996">
    <property type="entry name" value="HHH_MUS81"/>
</dbReference>
<dbReference type="GO" id="GO:0006281">
    <property type="term" value="P:DNA repair"/>
    <property type="evidence" value="ECO:0007669"/>
    <property type="project" value="UniProtKB-KW"/>
</dbReference>
<sequence length="562" mass="62590">MKNKELALIFEKIADALEFQGENPFKIIAYRKAARILNDLTEDIAVIHQKAALREIPGIGEGIAKKIDEYLTTGRMKKYDEVTAHIPDRVLELMAIPNLGPKTVSLVYKELGVQNLADLRKVIEDGSLAQLPGMGEKKAQNILKGIERYEASRERIPLGDAFPLGMEVVNALKQLKDVEQVSPAGSLRRLKETIGDIDILVASERGGAIIEKFTHLPEVVQVLAQGDTKGSVVMSGGLQVDVRVVPRDCYGAALQYFTGSKAHNIKLRYMARERGLKISEYGVFKGEKKLAGKTEEEVYKMVGLPYIPPELREDRGEIEAAKEGTLPSLVQKEDIRGDLHVHSKYSDGSASIREIAEEARRMGYEYVAICDHSKSVRYAGGMPEKKLLKQMDEIARLNEELTDFTVLSGVEVDILQDGSLDYPDEILEKLDIVVAAIHTGFKQKCTERMIRAMENPHVDVIAHPTGRLISSREGYDIDIHAVMEKAAETHTALEINSYYDRLDLNDVNAKSARELGVKLSLGTDAHHPHQLWMLQLGLGVARRGWAERKDILNTLPTSTLKK</sequence>
<evidence type="ECO:0000256" key="16">
    <source>
        <dbReference type="ARBA" id="ARBA00035717"/>
    </source>
</evidence>
<reference evidence="25 26" key="1">
    <citation type="journal article" date="2015" name="Microbiome">
        <title>Genomic resolution of linkages in carbon, nitrogen, and sulfur cycling among widespread estuary sediment bacteria.</title>
        <authorList>
            <person name="Baker B.J."/>
            <person name="Lazar C.S."/>
            <person name="Teske A.P."/>
            <person name="Dick G.J."/>
        </authorList>
    </citation>
    <scope>NUCLEOTIDE SEQUENCE [LARGE SCALE GENOMIC DNA]</scope>
    <source>
        <strain evidence="25">DG_26</strain>
    </source>
</reference>
<dbReference type="GO" id="GO:0140078">
    <property type="term" value="F:class I DNA-(apurinic or apyrimidinic site) endonuclease activity"/>
    <property type="evidence" value="ECO:0007669"/>
    <property type="project" value="UniProtKB-EC"/>
</dbReference>
<dbReference type="NCBIfam" id="NF006375">
    <property type="entry name" value="PRK08609.1"/>
    <property type="match status" value="1"/>
</dbReference>
<name>A0A0S7WHW9_UNCT6</name>
<evidence type="ECO:0000256" key="19">
    <source>
        <dbReference type="ARBA" id="ARBA00044678"/>
    </source>
</evidence>
<dbReference type="Pfam" id="PF14716">
    <property type="entry name" value="HHH_8"/>
    <property type="match status" value="1"/>
</dbReference>
<dbReference type="InterPro" id="IPR003583">
    <property type="entry name" value="Hlx-hairpin-Hlx_DNA-bd_motif"/>
</dbReference>
<dbReference type="InterPro" id="IPR027421">
    <property type="entry name" value="DNA_pol_lamdba_lyase_dom_sf"/>
</dbReference>
<evidence type="ECO:0000256" key="6">
    <source>
        <dbReference type="ARBA" id="ARBA00022481"/>
    </source>
</evidence>
<evidence type="ECO:0000256" key="21">
    <source>
        <dbReference type="ARBA" id="ARBA00049244"/>
    </source>
</evidence>
<evidence type="ECO:0000256" key="20">
    <source>
        <dbReference type="ARBA" id="ARBA00045548"/>
    </source>
</evidence>
<keyword evidence="15" id="KW-0234">DNA repair</keyword>
<evidence type="ECO:0000256" key="14">
    <source>
        <dbReference type="ARBA" id="ARBA00023053"/>
    </source>
</evidence>
<dbReference type="InterPro" id="IPR037160">
    <property type="entry name" value="DNA_Pol_thumb_sf"/>
</dbReference>
<evidence type="ECO:0000259" key="24">
    <source>
        <dbReference type="SMART" id="SM00483"/>
    </source>
</evidence>
<dbReference type="PATRIC" id="fig|1703771.3.peg.1655"/>
<dbReference type="InterPro" id="IPR050243">
    <property type="entry name" value="PHP_phosphatase"/>
</dbReference>
<dbReference type="FunFam" id="3.20.20.140:FF:000047">
    <property type="entry name" value="PHP domain-containing protein"/>
    <property type="match status" value="1"/>
</dbReference>
<dbReference type="GO" id="GO:0003887">
    <property type="term" value="F:DNA-directed DNA polymerase activity"/>
    <property type="evidence" value="ECO:0007669"/>
    <property type="project" value="UniProtKB-KW"/>
</dbReference>
<feature type="domain" description="DNA-directed DNA polymerase X" evidence="24">
    <location>
        <begin position="1"/>
        <end position="313"/>
    </location>
</feature>
<protein>
    <recommendedName>
        <fullName evidence="5">DNA polymerase beta</fullName>
        <ecNumber evidence="3">2.7.7.7</ecNumber>
        <ecNumber evidence="4">4.2.99.18</ecNumber>
    </recommendedName>
    <alternativeName>
        <fullName evidence="16">5'-deoxyribose-phosphate lyase</fullName>
    </alternativeName>
    <alternativeName>
        <fullName evidence="17">AP lyase</fullName>
    </alternativeName>
</protein>
<evidence type="ECO:0000256" key="5">
    <source>
        <dbReference type="ARBA" id="ARBA00020020"/>
    </source>
</evidence>
<comment type="caution">
    <text evidence="25">The sequence shown here is derived from an EMBL/GenBank/DDBJ whole genome shotgun (WGS) entry which is preliminary data.</text>
</comment>
<dbReference type="Gene3D" id="3.20.20.140">
    <property type="entry name" value="Metal-dependent hydrolases"/>
    <property type="match status" value="1"/>
</dbReference>
<evidence type="ECO:0000256" key="12">
    <source>
        <dbReference type="ARBA" id="ARBA00022843"/>
    </source>
</evidence>
<dbReference type="GO" id="GO:0003677">
    <property type="term" value="F:DNA binding"/>
    <property type="evidence" value="ECO:0007669"/>
    <property type="project" value="InterPro"/>
</dbReference>
<evidence type="ECO:0000256" key="15">
    <source>
        <dbReference type="ARBA" id="ARBA00023204"/>
    </source>
</evidence>
<evidence type="ECO:0000259" key="22">
    <source>
        <dbReference type="SMART" id="SM00278"/>
    </source>
</evidence>
<proteinExistence type="predicted"/>
<dbReference type="PANTHER" id="PTHR36928:SF1">
    <property type="entry name" value="PHOSPHATASE YCDX-RELATED"/>
    <property type="match status" value="1"/>
</dbReference>
<evidence type="ECO:0000256" key="9">
    <source>
        <dbReference type="ARBA" id="ARBA00022695"/>
    </source>
</evidence>
<dbReference type="EC" id="4.2.99.18" evidence="4"/>
<dbReference type="PIRSF" id="PIRSF005047">
    <property type="entry name" value="UCP005047_YshC"/>
    <property type="match status" value="1"/>
</dbReference>
<dbReference type="EMBL" id="LIZT01000044">
    <property type="protein sequence ID" value="KPJ49736.1"/>
    <property type="molecule type" value="Genomic_DNA"/>
</dbReference>
<dbReference type="InterPro" id="IPR028207">
    <property type="entry name" value="DNA_pol_B_palm_palm"/>
</dbReference>
<keyword evidence="14" id="KW-0915">Sodium</keyword>
<evidence type="ECO:0000256" key="13">
    <source>
        <dbReference type="ARBA" id="ARBA00022932"/>
    </source>
</evidence>
<evidence type="ECO:0000313" key="26">
    <source>
        <dbReference type="Proteomes" id="UP000051124"/>
    </source>
</evidence>
<comment type="cofactor">
    <cofactor evidence="1">
        <name>Mg(2+)</name>
        <dbReference type="ChEBI" id="CHEBI:18420"/>
    </cofactor>
</comment>